<dbReference type="GO" id="GO:0043023">
    <property type="term" value="F:ribosomal large subunit binding"/>
    <property type="evidence" value="ECO:0007669"/>
    <property type="project" value="TreeGrafter"/>
</dbReference>
<keyword evidence="2" id="KW-0963">Cytoplasm</keyword>
<dbReference type="InterPro" id="IPR043519">
    <property type="entry name" value="NT_sf"/>
</dbReference>
<evidence type="ECO:0000313" key="3">
    <source>
        <dbReference type="EMBL" id="TNJ39468.1"/>
    </source>
</evidence>
<sequence>MIRGNASRVKDYSLSKRIPMSRSEHDASSGIEAREVAISELLARRVAELSLEKKGENVKILDLRSLTSVTDFFVIITADSERKAKAVTDFIVDEIKEEGERPMHIEGLDSLHWVLIDYVDVVVHIFQPDERKFYDLESLWSDAPVTVVTAPEPTEEQETPES</sequence>
<name>A0A5C4S8K5_CHLTI</name>
<dbReference type="InterPro" id="IPR004394">
    <property type="entry name" value="Iojap/RsfS/C7orf30"/>
</dbReference>
<dbReference type="Gene3D" id="3.30.460.10">
    <property type="entry name" value="Beta Polymerase, domain 2"/>
    <property type="match status" value="1"/>
</dbReference>
<dbReference type="GO" id="GO:0005737">
    <property type="term" value="C:cytoplasm"/>
    <property type="evidence" value="ECO:0007669"/>
    <property type="project" value="UniProtKB-SubCell"/>
</dbReference>
<dbReference type="GO" id="GO:0090071">
    <property type="term" value="P:negative regulation of ribosome biogenesis"/>
    <property type="evidence" value="ECO:0007669"/>
    <property type="project" value="UniProtKB-UniRule"/>
</dbReference>
<evidence type="ECO:0000256" key="2">
    <source>
        <dbReference type="HAMAP-Rule" id="MF_01477"/>
    </source>
</evidence>
<comment type="subcellular location">
    <subcellularLocation>
        <location evidence="2">Cytoplasm</location>
    </subcellularLocation>
</comment>
<dbReference type="OrthoDB" id="9793681at2"/>
<comment type="function">
    <text evidence="2">Functions as a ribosomal silencing factor. Interacts with ribosomal protein uL14 (rplN), blocking formation of intersubunit bridge B8. Prevents association of the 30S and 50S ribosomal subunits and the formation of functional ribosomes, thus repressing translation.</text>
</comment>
<accession>A0A5C4S8K5</accession>
<evidence type="ECO:0000256" key="1">
    <source>
        <dbReference type="ARBA" id="ARBA00010574"/>
    </source>
</evidence>
<proteinExistence type="inferred from homology"/>
<evidence type="ECO:0000313" key="4">
    <source>
        <dbReference type="Proteomes" id="UP000308271"/>
    </source>
</evidence>
<keyword evidence="2" id="KW-0678">Repressor</keyword>
<dbReference type="Proteomes" id="UP000308271">
    <property type="component" value="Unassembled WGS sequence"/>
</dbReference>
<organism evidence="3 4">
    <name type="scientific">Chlorobaculum thiosulfatiphilum</name>
    <name type="common">Chlorobium limicola f.sp. thiosulfatophilum</name>
    <dbReference type="NCBI Taxonomy" id="115852"/>
    <lineage>
        <taxon>Bacteria</taxon>
        <taxon>Pseudomonadati</taxon>
        <taxon>Chlorobiota</taxon>
        <taxon>Chlorobiia</taxon>
        <taxon>Chlorobiales</taxon>
        <taxon>Chlorobiaceae</taxon>
        <taxon>Chlorobaculum</taxon>
    </lineage>
</organism>
<comment type="caution">
    <text evidence="3">The sequence shown here is derived from an EMBL/GenBank/DDBJ whole genome shotgun (WGS) entry which is preliminary data.</text>
</comment>
<dbReference type="HAMAP" id="MF_01477">
    <property type="entry name" value="Iojap_RsfS"/>
    <property type="match status" value="1"/>
</dbReference>
<dbReference type="SUPFAM" id="SSF81301">
    <property type="entry name" value="Nucleotidyltransferase"/>
    <property type="match status" value="1"/>
</dbReference>
<comment type="subunit">
    <text evidence="2">Interacts with ribosomal protein uL14 (rplN).</text>
</comment>
<dbReference type="AlphaFoldDB" id="A0A5C4S8K5"/>
<keyword evidence="2" id="KW-0810">Translation regulation</keyword>
<dbReference type="EMBL" id="VDCH01000005">
    <property type="protein sequence ID" value="TNJ39468.1"/>
    <property type="molecule type" value="Genomic_DNA"/>
</dbReference>
<dbReference type="GO" id="GO:0042256">
    <property type="term" value="P:cytosolic ribosome assembly"/>
    <property type="evidence" value="ECO:0007669"/>
    <property type="project" value="UniProtKB-UniRule"/>
</dbReference>
<protein>
    <recommendedName>
        <fullName evidence="2">Ribosomal silencing factor RsfS</fullName>
    </recommendedName>
</protein>
<reference evidence="3 4" key="1">
    <citation type="submission" date="2019-05" db="EMBL/GenBank/DDBJ databases">
        <title>Draft Whole-Genome sequence of the green sulfur bacterium Chlorobaculum thiosulfatiphilum DSM 249.</title>
        <authorList>
            <person name="Meyer T.E."/>
            <person name="Kyndt J.A."/>
        </authorList>
    </citation>
    <scope>NUCLEOTIDE SEQUENCE [LARGE SCALE GENOMIC DNA]</scope>
    <source>
        <strain evidence="3 4">DSM 249</strain>
    </source>
</reference>
<keyword evidence="4" id="KW-1185">Reference proteome</keyword>
<dbReference type="Pfam" id="PF02410">
    <property type="entry name" value="RsfS"/>
    <property type="match status" value="1"/>
</dbReference>
<comment type="similarity">
    <text evidence="1 2">Belongs to the Iojap/RsfS family.</text>
</comment>
<dbReference type="GO" id="GO:0017148">
    <property type="term" value="P:negative regulation of translation"/>
    <property type="evidence" value="ECO:0007669"/>
    <property type="project" value="UniProtKB-UniRule"/>
</dbReference>
<dbReference type="PANTHER" id="PTHR21043:SF0">
    <property type="entry name" value="MITOCHONDRIAL ASSEMBLY OF RIBOSOMAL LARGE SUBUNIT PROTEIN 1"/>
    <property type="match status" value="1"/>
</dbReference>
<dbReference type="NCBIfam" id="TIGR00090">
    <property type="entry name" value="rsfS_iojap_ybeB"/>
    <property type="match status" value="1"/>
</dbReference>
<dbReference type="PANTHER" id="PTHR21043">
    <property type="entry name" value="IOJAP SUPERFAMILY ORTHOLOG"/>
    <property type="match status" value="1"/>
</dbReference>
<gene>
    <name evidence="2 3" type="primary">rsfS</name>
    <name evidence="3" type="ORF">FGF66_03650</name>
</gene>